<dbReference type="Gene3D" id="3.30.700.10">
    <property type="entry name" value="Glycoprotein, Type 4 Pilin"/>
    <property type="match status" value="1"/>
</dbReference>
<accession>A0A4R6GIP1</accession>
<dbReference type="InterPro" id="IPR012902">
    <property type="entry name" value="N_methyl_site"/>
</dbReference>
<dbReference type="AlphaFoldDB" id="A0A4R6GIP1"/>
<dbReference type="OrthoDB" id="9788802at2"/>
<dbReference type="InterPro" id="IPR045584">
    <property type="entry name" value="Pilin-like"/>
</dbReference>
<organism evidence="2 3">
    <name type="scientific">Herminiimonas fonticola</name>
    <dbReference type="NCBI Taxonomy" id="303380"/>
    <lineage>
        <taxon>Bacteria</taxon>
        <taxon>Pseudomonadati</taxon>
        <taxon>Pseudomonadota</taxon>
        <taxon>Betaproteobacteria</taxon>
        <taxon>Burkholderiales</taxon>
        <taxon>Oxalobacteraceae</taxon>
        <taxon>Herminiimonas</taxon>
    </lineage>
</organism>
<comment type="caution">
    <text evidence="2">The sequence shown here is derived from an EMBL/GenBank/DDBJ whole genome shotgun (WGS) entry which is preliminary data.</text>
</comment>
<keyword evidence="1" id="KW-0472">Membrane</keyword>
<dbReference type="Pfam" id="PF07963">
    <property type="entry name" value="N_methyl"/>
    <property type="match status" value="1"/>
</dbReference>
<dbReference type="PROSITE" id="PS00409">
    <property type="entry name" value="PROKAR_NTER_METHYL"/>
    <property type="match status" value="1"/>
</dbReference>
<dbReference type="EMBL" id="SNWF01000004">
    <property type="protein sequence ID" value="TDN94846.1"/>
    <property type="molecule type" value="Genomic_DNA"/>
</dbReference>
<evidence type="ECO:0000313" key="3">
    <source>
        <dbReference type="Proteomes" id="UP000294737"/>
    </source>
</evidence>
<proteinExistence type="predicted"/>
<reference evidence="2 3" key="1">
    <citation type="submission" date="2019-03" db="EMBL/GenBank/DDBJ databases">
        <title>Genomic Encyclopedia of Type Strains, Phase IV (KMG-IV): sequencing the most valuable type-strain genomes for metagenomic binning, comparative biology and taxonomic classification.</title>
        <authorList>
            <person name="Goeker M."/>
        </authorList>
    </citation>
    <scope>NUCLEOTIDE SEQUENCE [LARGE SCALE GENOMIC DNA]</scope>
    <source>
        <strain evidence="2 3">DSM 18555</strain>
    </source>
</reference>
<name>A0A4R6GIP1_9BURK</name>
<gene>
    <name evidence="2" type="ORF">EV677_1407</name>
</gene>
<dbReference type="NCBIfam" id="TIGR02532">
    <property type="entry name" value="IV_pilin_GFxxxE"/>
    <property type="match status" value="1"/>
</dbReference>
<evidence type="ECO:0000313" key="2">
    <source>
        <dbReference type="EMBL" id="TDN94846.1"/>
    </source>
</evidence>
<feature type="transmembrane region" description="Helical" evidence="1">
    <location>
        <begin position="21"/>
        <end position="42"/>
    </location>
</feature>
<keyword evidence="1" id="KW-0812">Transmembrane</keyword>
<keyword evidence="1" id="KW-1133">Transmembrane helix</keyword>
<dbReference type="SUPFAM" id="SSF54523">
    <property type="entry name" value="Pili subunits"/>
    <property type="match status" value="1"/>
</dbReference>
<evidence type="ECO:0000256" key="1">
    <source>
        <dbReference type="SAM" id="Phobius"/>
    </source>
</evidence>
<protein>
    <submittedName>
        <fullName evidence="2">MSHA biogenesis protein MshO</fullName>
    </submittedName>
</protein>
<dbReference type="Proteomes" id="UP000294737">
    <property type="component" value="Unassembled WGS sequence"/>
</dbReference>
<dbReference type="RefSeq" id="WP_112991533.1">
    <property type="nucleotide sequence ID" value="NZ_PTLZ01000001.1"/>
</dbReference>
<keyword evidence="3" id="KW-1185">Reference proteome</keyword>
<sequence length="294" mass="31289">MSQRSLSLLFSSAKYRRGFTLVEMVIVIVITGIIGAVVAVFLRTPVQGYVDMVSRAELADQADTAVRRMARDLRLALPNSVRVASVGNTNFLELLLTRTGGRYLDEEDAVAGGDILDFSNTADTSFRVVGPLPTEAAQQIQNGDQLVIYNLGQEPANAYNCTGSCNRAQIAGVNAITRTITLASNPFAAQTPVTMRSPAHRFQVVSTPVTYACNLTTGALTRYAGYAIQAIQPTTEPVAGAGRGLLANGITACNFNYATLANVRSALVGITLGMQRAGSGTVTLFHQIRVDNTP</sequence>